<proteinExistence type="predicted"/>
<evidence type="ECO:0000256" key="1">
    <source>
        <dbReference type="SAM" id="Phobius"/>
    </source>
</evidence>
<dbReference type="AlphaFoldDB" id="A0A2H1W317"/>
<sequence>MGEVNGPQRQCLYLGNVLLDAFYKQLLQIWYLCTNVVLLTQIFLLWYEPVNEQTDHLMVSNRRRPWTPETLEALQGRCRPFGG</sequence>
<dbReference type="EMBL" id="ODYU01005876">
    <property type="protein sequence ID" value="SOQ47212.1"/>
    <property type="molecule type" value="Genomic_DNA"/>
</dbReference>
<organism evidence="2">
    <name type="scientific">Spodoptera frugiperda</name>
    <name type="common">Fall armyworm</name>
    <dbReference type="NCBI Taxonomy" id="7108"/>
    <lineage>
        <taxon>Eukaryota</taxon>
        <taxon>Metazoa</taxon>
        <taxon>Ecdysozoa</taxon>
        <taxon>Arthropoda</taxon>
        <taxon>Hexapoda</taxon>
        <taxon>Insecta</taxon>
        <taxon>Pterygota</taxon>
        <taxon>Neoptera</taxon>
        <taxon>Endopterygota</taxon>
        <taxon>Lepidoptera</taxon>
        <taxon>Glossata</taxon>
        <taxon>Ditrysia</taxon>
        <taxon>Noctuoidea</taxon>
        <taxon>Noctuidae</taxon>
        <taxon>Amphipyrinae</taxon>
        <taxon>Spodoptera</taxon>
    </lineage>
</organism>
<protein>
    <submittedName>
        <fullName evidence="2">SFRICE_025997</fullName>
    </submittedName>
</protein>
<accession>A0A2H1W317</accession>
<gene>
    <name evidence="2" type="ORF">SFRICE_025997</name>
</gene>
<keyword evidence="1" id="KW-0472">Membrane</keyword>
<evidence type="ECO:0000313" key="2">
    <source>
        <dbReference type="EMBL" id="SOQ47212.1"/>
    </source>
</evidence>
<name>A0A2H1W317_SPOFR</name>
<keyword evidence="1" id="KW-0812">Transmembrane</keyword>
<reference evidence="2" key="1">
    <citation type="submission" date="2016-07" db="EMBL/GenBank/DDBJ databases">
        <authorList>
            <person name="Bretaudeau A."/>
        </authorList>
    </citation>
    <scope>NUCLEOTIDE SEQUENCE</scope>
    <source>
        <strain evidence="2">Rice</strain>
        <tissue evidence="2">Whole body</tissue>
    </source>
</reference>
<keyword evidence="1" id="KW-1133">Transmembrane helix</keyword>
<feature type="transmembrane region" description="Helical" evidence="1">
    <location>
        <begin position="29"/>
        <end position="47"/>
    </location>
</feature>